<dbReference type="PANTHER" id="PTHR35007">
    <property type="entry name" value="INTEGRAL MEMBRANE PROTEIN-RELATED"/>
    <property type="match status" value="1"/>
</dbReference>
<dbReference type="InterPro" id="IPR018076">
    <property type="entry name" value="T2SS_GspF_dom"/>
</dbReference>
<keyword evidence="3 6" id="KW-0812">Transmembrane</keyword>
<name>A0A6J6B7F5_9ZZZZ</name>
<evidence type="ECO:0000256" key="2">
    <source>
        <dbReference type="ARBA" id="ARBA00022475"/>
    </source>
</evidence>
<dbReference type="EMBL" id="CAEZSG010000044">
    <property type="protein sequence ID" value="CAB4534980.1"/>
    <property type="molecule type" value="Genomic_DNA"/>
</dbReference>
<keyword evidence="2" id="KW-1003">Cell membrane</keyword>
<evidence type="ECO:0000256" key="5">
    <source>
        <dbReference type="ARBA" id="ARBA00023136"/>
    </source>
</evidence>
<reference evidence="8" key="1">
    <citation type="submission" date="2020-05" db="EMBL/GenBank/DDBJ databases">
        <authorList>
            <person name="Chiriac C."/>
            <person name="Salcher M."/>
            <person name="Ghai R."/>
            <person name="Kavagutti S V."/>
        </authorList>
    </citation>
    <scope>NUCLEOTIDE SEQUENCE</scope>
</reference>
<sequence length="223" mass="23248">MIDVALGALLGLGLFVLVAGSSGSRITAQLAPHIRDLSTARTPAVERDGALRSLGIVLRLPTALIGEMAAKRRRHSAISDELPGALDLIGLCVSAGMSVPTALERIAMSGVGDLSAECRVIVAEIGLGVSVSDALHSSDARVAHPGWSRLIDHLMTARQYGTPLTEIIRALADDEQQAAGRRLLESASAKETLMMFPLVFAILPVTVVMAVFPGLTALGSIAL</sequence>
<dbReference type="AlphaFoldDB" id="A0A6J6B7F5"/>
<evidence type="ECO:0000313" key="8">
    <source>
        <dbReference type="EMBL" id="CAB4534980.1"/>
    </source>
</evidence>
<dbReference type="Pfam" id="PF00482">
    <property type="entry name" value="T2SSF"/>
    <property type="match status" value="1"/>
</dbReference>
<accession>A0A6J6B7F5</accession>
<proteinExistence type="predicted"/>
<evidence type="ECO:0000256" key="3">
    <source>
        <dbReference type="ARBA" id="ARBA00022692"/>
    </source>
</evidence>
<keyword evidence="4 6" id="KW-1133">Transmembrane helix</keyword>
<dbReference type="GO" id="GO:0005886">
    <property type="term" value="C:plasma membrane"/>
    <property type="evidence" value="ECO:0007669"/>
    <property type="project" value="UniProtKB-SubCell"/>
</dbReference>
<evidence type="ECO:0000256" key="4">
    <source>
        <dbReference type="ARBA" id="ARBA00022989"/>
    </source>
</evidence>
<gene>
    <name evidence="8" type="ORF">UFOPK1413_00402</name>
</gene>
<dbReference type="PANTHER" id="PTHR35007:SF2">
    <property type="entry name" value="PILUS ASSEMBLE PROTEIN"/>
    <property type="match status" value="1"/>
</dbReference>
<comment type="subcellular location">
    <subcellularLocation>
        <location evidence="1">Cell membrane</location>
        <topology evidence="1">Multi-pass membrane protein</topology>
    </subcellularLocation>
</comment>
<evidence type="ECO:0000256" key="6">
    <source>
        <dbReference type="SAM" id="Phobius"/>
    </source>
</evidence>
<protein>
    <submittedName>
        <fullName evidence="8">Unannotated protein</fullName>
    </submittedName>
</protein>
<evidence type="ECO:0000256" key="1">
    <source>
        <dbReference type="ARBA" id="ARBA00004651"/>
    </source>
</evidence>
<organism evidence="8">
    <name type="scientific">freshwater metagenome</name>
    <dbReference type="NCBI Taxonomy" id="449393"/>
    <lineage>
        <taxon>unclassified sequences</taxon>
        <taxon>metagenomes</taxon>
        <taxon>ecological metagenomes</taxon>
    </lineage>
</organism>
<feature type="transmembrane region" description="Helical" evidence="6">
    <location>
        <begin position="194"/>
        <end position="218"/>
    </location>
</feature>
<feature type="domain" description="Type II secretion system protein GspF" evidence="7">
    <location>
        <begin position="86"/>
        <end position="211"/>
    </location>
</feature>
<keyword evidence="5 6" id="KW-0472">Membrane</keyword>
<evidence type="ECO:0000259" key="7">
    <source>
        <dbReference type="Pfam" id="PF00482"/>
    </source>
</evidence>